<evidence type="ECO:0000256" key="2">
    <source>
        <dbReference type="ARBA" id="ARBA00023163"/>
    </source>
</evidence>
<dbReference type="GO" id="GO:0003677">
    <property type="term" value="F:DNA binding"/>
    <property type="evidence" value="ECO:0007669"/>
    <property type="project" value="UniProtKB-KW"/>
</dbReference>
<dbReference type="SMART" id="SM00346">
    <property type="entry name" value="HTH_ICLR"/>
    <property type="match status" value="1"/>
</dbReference>
<dbReference type="PANTHER" id="PTHR30136:SF24">
    <property type="entry name" value="HTH-TYPE TRANSCRIPTIONAL REPRESSOR ALLR"/>
    <property type="match status" value="1"/>
</dbReference>
<dbReference type="GO" id="GO:0045892">
    <property type="term" value="P:negative regulation of DNA-templated transcription"/>
    <property type="evidence" value="ECO:0007669"/>
    <property type="project" value="TreeGrafter"/>
</dbReference>
<dbReference type="Gene3D" id="3.30.450.40">
    <property type="match status" value="1"/>
</dbReference>
<protein>
    <recommendedName>
        <fullName evidence="3">HTH iclR-type domain-containing protein</fullName>
    </recommendedName>
</protein>
<dbReference type="Gene3D" id="1.10.10.10">
    <property type="entry name" value="Winged helix-like DNA-binding domain superfamily/Winged helix DNA-binding domain"/>
    <property type="match status" value="1"/>
</dbReference>
<dbReference type="GO" id="GO:0003700">
    <property type="term" value="F:DNA-binding transcription factor activity"/>
    <property type="evidence" value="ECO:0007669"/>
    <property type="project" value="TreeGrafter"/>
</dbReference>
<dbReference type="InterPro" id="IPR005471">
    <property type="entry name" value="Tscrpt_reg_IclR_N"/>
</dbReference>
<dbReference type="InterPro" id="IPR029016">
    <property type="entry name" value="GAF-like_dom_sf"/>
</dbReference>
<organism evidence="4 5">
    <name type="scientific">Amycolatopsis panacis</name>
    <dbReference type="NCBI Taxonomy" id="2340917"/>
    <lineage>
        <taxon>Bacteria</taxon>
        <taxon>Bacillati</taxon>
        <taxon>Actinomycetota</taxon>
        <taxon>Actinomycetes</taxon>
        <taxon>Pseudonocardiales</taxon>
        <taxon>Pseudonocardiaceae</taxon>
        <taxon>Amycolatopsis</taxon>
    </lineage>
</organism>
<feature type="domain" description="HTH iclR-type" evidence="3">
    <location>
        <begin position="30"/>
        <end position="89"/>
    </location>
</feature>
<dbReference type="EMBL" id="QZFV01000021">
    <property type="protein sequence ID" value="RJQ91283.1"/>
    <property type="molecule type" value="Genomic_DNA"/>
</dbReference>
<dbReference type="PANTHER" id="PTHR30136">
    <property type="entry name" value="HELIX-TURN-HELIX TRANSCRIPTIONAL REGULATOR, ICLR FAMILY"/>
    <property type="match status" value="1"/>
</dbReference>
<dbReference type="InterPro" id="IPR036388">
    <property type="entry name" value="WH-like_DNA-bd_sf"/>
</dbReference>
<keyword evidence="2" id="KW-0804">Transcription</keyword>
<sequence>MPCAKKSTWSWPRWAFACRDRKPGANGQGVRSVTRVLSLLSAVARGPKTLTALAGHSGVSLRTASRLLGILKSTGYVSQDTDGAYIPGPELISATDLWAGIRSIAMQTVGDLRARADAFFVAPVTTGCASSPRNPAGWSGVRLPGERSPIYLGPEGKALCAEIRERGHAYSARESTEESWSVAAPVYRQRTLVGVLAVLVPLARSDDDYVQRLTRLTCEVAAKRRG</sequence>
<reference evidence="4 5" key="1">
    <citation type="submission" date="2018-09" db="EMBL/GenBank/DDBJ databases">
        <title>YIM PH 21725 draft genome.</title>
        <authorList>
            <person name="Miao C."/>
        </authorList>
    </citation>
    <scope>NUCLEOTIDE SEQUENCE [LARGE SCALE GENOMIC DNA]</scope>
    <source>
        <strain evidence="5">YIM PH21725</strain>
    </source>
</reference>
<dbReference type="InterPro" id="IPR050707">
    <property type="entry name" value="HTH_MetabolicPath_Reg"/>
</dbReference>
<keyword evidence="1" id="KW-0805">Transcription regulation</keyword>
<name>A0A419IB32_9PSEU</name>
<accession>A0A419IB32</accession>
<evidence type="ECO:0000313" key="5">
    <source>
        <dbReference type="Proteomes" id="UP000285112"/>
    </source>
</evidence>
<dbReference type="PROSITE" id="PS51077">
    <property type="entry name" value="HTH_ICLR"/>
    <property type="match status" value="1"/>
</dbReference>
<comment type="caution">
    <text evidence="4">The sequence shown here is derived from an EMBL/GenBank/DDBJ whole genome shotgun (WGS) entry which is preliminary data.</text>
</comment>
<evidence type="ECO:0000259" key="3">
    <source>
        <dbReference type="PROSITE" id="PS51077"/>
    </source>
</evidence>
<gene>
    <name evidence="4" type="ORF">D5S19_02125</name>
</gene>
<dbReference type="InterPro" id="IPR036390">
    <property type="entry name" value="WH_DNA-bd_sf"/>
</dbReference>
<dbReference type="SUPFAM" id="SSF46785">
    <property type="entry name" value="Winged helix' DNA-binding domain"/>
    <property type="match status" value="1"/>
</dbReference>
<dbReference type="AlphaFoldDB" id="A0A419IB32"/>
<keyword evidence="5" id="KW-1185">Reference proteome</keyword>
<dbReference type="Proteomes" id="UP000285112">
    <property type="component" value="Unassembled WGS sequence"/>
</dbReference>
<proteinExistence type="predicted"/>
<evidence type="ECO:0000256" key="1">
    <source>
        <dbReference type="ARBA" id="ARBA00023015"/>
    </source>
</evidence>
<evidence type="ECO:0000313" key="4">
    <source>
        <dbReference type="EMBL" id="RJQ91283.1"/>
    </source>
</evidence>
<dbReference type="SUPFAM" id="SSF55781">
    <property type="entry name" value="GAF domain-like"/>
    <property type="match status" value="1"/>
</dbReference>
<dbReference type="Pfam" id="PF09339">
    <property type="entry name" value="HTH_IclR"/>
    <property type="match status" value="1"/>
</dbReference>